<dbReference type="EnsemblPlants" id="AUR62041653-RA">
    <property type="protein sequence ID" value="AUR62041653-RA:cds"/>
    <property type="gene ID" value="AUR62041653"/>
</dbReference>
<name>A0A803N799_CHEQI</name>
<dbReference type="Gramene" id="AUR62041653-RA">
    <property type="protein sequence ID" value="AUR62041653-RA:cds"/>
    <property type="gene ID" value="AUR62041653"/>
</dbReference>
<reference evidence="1" key="1">
    <citation type="journal article" date="2017" name="Nature">
        <title>The genome of Chenopodium quinoa.</title>
        <authorList>
            <person name="Jarvis D.E."/>
            <person name="Ho Y.S."/>
            <person name="Lightfoot D.J."/>
            <person name="Schmoeckel S.M."/>
            <person name="Li B."/>
            <person name="Borm T.J.A."/>
            <person name="Ohyanagi H."/>
            <person name="Mineta K."/>
            <person name="Michell C.T."/>
            <person name="Saber N."/>
            <person name="Kharbatia N.M."/>
            <person name="Rupper R.R."/>
            <person name="Sharp A.R."/>
            <person name="Dally N."/>
            <person name="Boughton B.A."/>
            <person name="Woo Y.H."/>
            <person name="Gao G."/>
            <person name="Schijlen E.G.W.M."/>
            <person name="Guo X."/>
            <person name="Momin A.A."/>
            <person name="Negrao S."/>
            <person name="Al-Babili S."/>
            <person name="Gehring C."/>
            <person name="Roessner U."/>
            <person name="Jung C."/>
            <person name="Murphy K."/>
            <person name="Arold S.T."/>
            <person name="Gojobori T."/>
            <person name="van der Linden C.G."/>
            <person name="van Loo E.N."/>
            <person name="Jellen E.N."/>
            <person name="Maughan P.J."/>
            <person name="Tester M."/>
        </authorList>
    </citation>
    <scope>NUCLEOTIDE SEQUENCE [LARGE SCALE GENOMIC DNA]</scope>
    <source>
        <strain evidence="1">cv. PI 614886</strain>
    </source>
</reference>
<protein>
    <submittedName>
        <fullName evidence="1">Uncharacterized protein</fullName>
    </submittedName>
</protein>
<evidence type="ECO:0000313" key="1">
    <source>
        <dbReference type="EnsemblPlants" id="AUR62041653-RA:cds"/>
    </source>
</evidence>
<accession>A0A803N799</accession>
<dbReference type="AlphaFoldDB" id="A0A803N799"/>
<keyword evidence="2" id="KW-1185">Reference proteome</keyword>
<reference evidence="1" key="2">
    <citation type="submission" date="2021-03" db="UniProtKB">
        <authorList>
            <consortium name="EnsemblPlants"/>
        </authorList>
    </citation>
    <scope>IDENTIFICATION</scope>
</reference>
<sequence length="268" mass="30271">MDSIIVVGYPLGGDTISVTKDMVSQIEGFKEWVLQRERFSSTNNDRQTMHEVNNQSTNDDINGLLHDTFRDVGEGLNRDHEVERIDLMNELENFENDFGKKSKGGGGKDIPGKTRDHNKARLDLLDLGIKPHLHPSPSEDSSHMLFPPAPYSMSNAKKDLFLKVLKETKLPYGYASNIGRVPRDLFDFEEALNEETYWEEPIDSSSNNMPSFDANHIHVGAGGGEVRAVNINDLSDSEDVNNLEDDIDYDDTYWDWMDATDDIPAHEP</sequence>
<proteinExistence type="predicted"/>
<dbReference type="Proteomes" id="UP000596660">
    <property type="component" value="Unplaced"/>
</dbReference>
<organism evidence="1 2">
    <name type="scientific">Chenopodium quinoa</name>
    <name type="common">Quinoa</name>
    <dbReference type="NCBI Taxonomy" id="63459"/>
    <lineage>
        <taxon>Eukaryota</taxon>
        <taxon>Viridiplantae</taxon>
        <taxon>Streptophyta</taxon>
        <taxon>Embryophyta</taxon>
        <taxon>Tracheophyta</taxon>
        <taxon>Spermatophyta</taxon>
        <taxon>Magnoliopsida</taxon>
        <taxon>eudicotyledons</taxon>
        <taxon>Gunneridae</taxon>
        <taxon>Pentapetalae</taxon>
        <taxon>Caryophyllales</taxon>
        <taxon>Chenopodiaceae</taxon>
        <taxon>Chenopodioideae</taxon>
        <taxon>Atripliceae</taxon>
        <taxon>Chenopodium</taxon>
    </lineage>
</organism>
<evidence type="ECO:0000313" key="2">
    <source>
        <dbReference type="Proteomes" id="UP000596660"/>
    </source>
</evidence>